<dbReference type="InterPro" id="IPR003856">
    <property type="entry name" value="LPS_length_determ_N"/>
</dbReference>
<evidence type="ECO:0000256" key="4">
    <source>
        <dbReference type="ARBA" id="ARBA00022989"/>
    </source>
</evidence>
<reference evidence="11" key="1">
    <citation type="submission" date="2020-05" db="EMBL/GenBank/DDBJ databases">
        <title>Identification of trans-AT polyketide cluster in two marine bacteria, producers of a novel glutaramide-containing polyketide sesbanimide D and analogs.</title>
        <authorList>
            <person name="Kacar D."/>
            <person name="Rodriguez P."/>
            <person name="Canedo L."/>
            <person name="Gonzalez E."/>
            <person name="Galan B."/>
            <person name="De La Calle F."/>
            <person name="Garcia J.L."/>
        </authorList>
    </citation>
    <scope>NUCLEOTIDE SEQUENCE</scope>
    <source>
        <strain evidence="11">PHM038</strain>
    </source>
</reference>
<dbReference type="PANTHER" id="PTHR32309">
    <property type="entry name" value="TYROSINE-PROTEIN KINASE"/>
    <property type="match status" value="1"/>
</dbReference>
<dbReference type="InterPro" id="IPR032807">
    <property type="entry name" value="GNVR"/>
</dbReference>
<evidence type="ECO:0000313" key="11">
    <source>
        <dbReference type="EMBL" id="MBD1548950.1"/>
    </source>
</evidence>
<dbReference type="EMBL" id="JABFCZ010000028">
    <property type="protein sequence ID" value="MBD1548950.1"/>
    <property type="molecule type" value="Genomic_DNA"/>
</dbReference>
<organism evidence="11 12">
    <name type="scientific">Roseibium aggregatum</name>
    <dbReference type="NCBI Taxonomy" id="187304"/>
    <lineage>
        <taxon>Bacteria</taxon>
        <taxon>Pseudomonadati</taxon>
        <taxon>Pseudomonadota</taxon>
        <taxon>Alphaproteobacteria</taxon>
        <taxon>Hyphomicrobiales</taxon>
        <taxon>Stappiaceae</taxon>
        <taxon>Roseibium</taxon>
    </lineage>
</organism>
<protein>
    <submittedName>
        <fullName evidence="11">GumC family protein</fullName>
    </submittedName>
</protein>
<feature type="coiled-coil region" evidence="6">
    <location>
        <begin position="347"/>
        <end position="410"/>
    </location>
</feature>
<dbReference type="GO" id="GO:0005886">
    <property type="term" value="C:plasma membrane"/>
    <property type="evidence" value="ECO:0007669"/>
    <property type="project" value="UniProtKB-SubCell"/>
</dbReference>
<keyword evidence="6" id="KW-0175">Coiled coil</keyword>
<feature type="domain" description="Polysaccharide chain length determinant N-terminal" evidence="9">
    <location>
        <begin position="87"/>
        <end position="179"/>
    </location>
</feature>
<comment type="subcellular location">
    <subcellularLocation>
        <location evidence="1">Cell membrane</location>
        <topology evidence="1">Multi-pass membrane protein</topology>
    </subcellularLocation>
</comment>
<dbReference type="GO" id="GO:0004713">
    <property type="term" value="F:protein tyrosine kinase activity"/>
    <property type="evidence" value="ECO:0007669"/>
    <property type="project" value="TreeGrafter"/>
</dbReference>
<keyword evidence="4 8" id="KW-1133">Transmembrane helix</keyword>
<comment type="caution">
    <text evidence="11">The sequence shown here is derived from an EMBL/GenBank/DDBJ whole genome shotgun (WGS) entry which is preliminary data.</text>
</comment>
<dbReference type="RefSeq" id="WP_190293639.1">
    <property type="nucleotide sequence ID" value="NZ_JABFCZ010000028.1"/>
</dbReference>
<keyword evidence="5 8" id="KW-0472">Membrane</keyword>
<accession>A0A926S818</accession>
<evidence type="ECO:0000256" key="8">
    <source>
        <dbReference type="SAM" id="Phobius"/>
    </source>
</evidence>
<evidence type="ECO:0000256" key="2">
    <source>
        <dbReference type="ARBA" id="ARBA00022475"/>
    </source>
</evidence>
<dbReference type="Pfam" id="PF13807">
    <property type="entry name" value="GNVR"/>
    <property type="match status" value="1"/>
</dbReference>
<feature type="compositionally biased region" description="Basic and acidic residues" evidence="7">
    <location>
        <begin position="16"/>
        <end position="40"/>
    </location>
</feature>
<evidence type="ECO:0000256" key="6">
    <source>
        <dbReference type="SAM" id="Coils"/>
    </source>
</evidence>
<feature type="domain" description="Tyrosine-protein kinase G-rich" evidence="10">
    <location>
        <begin position="432"/>
        <end position="507"/>
    </location>
</feature>
<evidence type="ECO:0000256" key="5">
    <source>
        <dbReference type="ARBA" id="ARBA00023136"/>
    </source>
</evidence>
<evidence type="ECO:0000256" key="3">
    <source>
        <dbReference type="ARBA" id="ARBA00022692"/>
    </source>
</evidence>
<name>A0A926S818_9HYPH</name>
<proteinExistence type="predicted"/>
<dbReference type="InterPro" id="IPR050445">
    <property type="entry name" value="Bact_polysacc_biosynth/exp"/>
</dbReference>
<dbReference type="Proteomes" id="UP000598467">
    <property type="component" value="Unassembled WGS sequence"/>
</dbReference>
<gene>
    <name evidence="11" type="ORF">HK439_22045</name>
</gene>
<dbReference type="Pfam" id="PF02706">
    <property type="entry name" value="Wzz"/>
    <property type="match status" value="1"/>
</dbReference>
<evidence type="ECO:0000256" key="1">
    <source>
        <dbReference type="ARBA" id="ARBA00004651"/>
    </source>
</evidence>
<feature type="transmembrane region" description="Helical" evidence="8">
    <location>
        <begin position="102"/>
        <end position="121"/>
    </location>
</feature>
<dbReference type="PANTHER" id="PTHR32309:SF13">
    <property type="entry name" value="FERRIC ENTEROBACTIN TRANSPORT PROTEIN FEPE"/>
    <property type="match status" value="1"/>
</dbReference>
<keyword evidence="2" id="KW-1003">Cell membrane</keyword>
<feature type="transmembrane region" description="Helical" evidence="8">
    <location>
        <begin position="489"/>
        <end position="512"/>
    </location>
</feature>
<keyword evidence="3 8" id="KW-0812">Transmembrane</keyword>
<sequence>MPARLPQEKLVAIARARNESLKPQDGRNPRQKGRDRSRRRESITRKLLPFFRRSSPVVEPEYISYPARSRNGGYRYVPAISPDEPLLDIRSVVRAAYDSRRLIALLLLLGMIGGGAATLMLSRKYTAQSSLYFDPMQIQFNFDGQSQSSATAQSAAAFINSQIRILTSNAVLQNVVEKLSLTNDPEFAGADAGSAAPYAVASSLKKAVTTLRDDNSYIVALNVTTHEPAKSAEIANAIVTSFLDYENKSVSELYSGINTALDQRLVDLSKKVHAAETAVDDYRAKNDMVTAKGDLISESRLAALNDALVEAQQKTIEAMAKVDAAKRLSLADAVAGMSDSEVTSATLVDLRRQYAVAASNLGRLESQLGSRHPSLTAAKASLDGLRAEINKELKRIASVAQTELSQAKKAEQDIAKELAAQKALKLSNTSNQAELNNLELQATAARNIYEAVLKKTRETNEERNITQSNVRVIEKAEPPTRANGPGRSVLLVAGVIGGAFFGFGAGLFFAIMRRLVRHPLVRSYFAPNGYS</sequence>
<feature type="region of interest" description="Disordered" evidence="7">
    <location>
        <begin position="15"/>
        <end position="40"/>
    </location>
</feature>
<evidence type="ECO:0000256" key="7">
    <source>
        <dbReference type="SAM" id="MobiDB-lite"/>
    </source>
</evidence>
<evidence type="ECO:0000313" key="12">
    <source>
        <dbReference type="Proteomes" id="UP000598467"/>
    </source>
</evidence>
<evidence type="ECO:0000259" key="9">
    <source>
        <dbReference type="Pfam" id="PF02706"/>
    </source>
</evidence>
<evidence type="ECO:0000259" key="10">
    <source>
        <dbReference type="Pfam" id="PF13807"/>
    </source>
</evidence>
<dbReference type="AlphaFoldDB" id="A0A926S818"/>